<organism evidence="2 3">
    <name type="scientific">Solanum tuberosum</name>
    <name type="common">Potato</name>
    <dbReference type="NCBI Taxonomy" id="4113"/>
    <lineage>
        <taxon>Eukaryota</taxon>
        <taxon>Viridiplantae</taxon>
        <taxon>Streptophyta</taxon>
        <taxon>Embryophyta</taxon>
        <taxon>Tracheophyta</taxon>
        <taxon>Spermatophyta</taxon>
        <taxon>Magnoliopsida</taxon>
        <taxon>eudicotyledons</taxon>
        <taxon>Gunneridae</taxon>
        <taxon>Pentapetalae</taxon>
        <taxon>asterids</taxon>
        <taxon>lamiids</taxon>
        <taxon>Solanales</taxon>
        <taxon>Solanaceae</taxon>
        <taxon>Solanoideae</taxon>
        <taxon>Solaneae</taxon>
        <taxon>Solanum</taxon>
    </lineage>
</organism>
<dbReference type="Proteomes" id="UP000011115">
    <property type="component" value="Unassembled WGS sequence"/>
</dbReference>
<sequence length="91" mass="10095">MEELTEYVERKRRNAGEVVDGGKGTVNANGELKRQRFSHSTEMAIAQPATVIRPSDQCKNIPMEETDLLQQESPSNYNPAITVGSDSDRSN</sequence>
<dbReference type="HOGENOM" id="CLU_2431316_0_0_1"/>
<dbReference type="InParanoid" id="M0ZML9"/>
<feature type="region of interest" description="Disordered" evidence="1">
    <location>
        <begin position="66"/>
        <end position="91"/>
    </location>
</feature>
<reference evidence="2" key="2">
    <citation type="submission" date="2015-06" db="UniProtKB">
        <authorList>
            <consortium name="EnsemblPlants"/>
        </authorList>
    </citation>
    <scope>IDENTIFICATION</scope>
    <source>
        <strain evidence="2">DM1-3 516 R44</strain>
    </source>
</reference>
<evidence type="ECO:0000313" key="2">
    <source>
        <dbReference type="EnsemblPlants" id="PGSC0003DMT400003948"/>
    </source>
</evidence>
<dbReference type="AlphaFoldDB" id="M0ZML9"/>
<evidence type="ECO:0000313" key="3">
    <source>
        <dbReference type="Proteomes" id="UP000011115"/>
    </source>
</evidence>
<accession>M0ZML9</accession>
<reference evidence="3" key="1">
    <citation type="journal article" date="2011" name="Nature">
        <title>Genome sequence and analysis of the tuber crop potato.</title>
        <authorList>
            <consortium name="The Potato Genome Sequencing Consortium"/>
        </authorList>
    </citation>
    <scope>NUCLEOTIDE SEQUENCE [LARGE SCALE GENOMIC DNA]</scope>
    <source>
        <strain evidence="3">cv. DM1-3 516 R44</strain>
    </source>
</reference>
<name>M0ZML9_SOLTU</name>
<dbReference type="Gramene" id="PGSC0003DMT400003948">
    <property type="protein sequence ID" value="PGSC0003DMT400003948"/>
    <property type="gene ID" value="PGSC0003DMG400001553"/>
</dbReference>
<proteinExistence type="predicted"/>
<dbReference type="PaxDb" id="4113-PGSC0003DMT400003948"/>
<evidence type="ECO:0000256" key="1">
    <source>
        <dbReference type="SAM" id="MobiDB-lite"/>
    </source>
</evidence>
<keyword evidence="3" id="KW-1185">Reference proteome</keyword>
<feature type="compositionally biased region" description="Polar residues" evidence="1">
    <location>
        <begin position="68"/>
        <end position="79"/>
    </location>
</feature>
<protein>
    <submittedName>
        <fullName evidence="2">DNA mismatch repair protein</fullName>
    </submittedName>
</protein>
<dbReference type="EnsemblPlants" id="PGSC0003DMT400003948">
    <property type="protein sequence ID" value="PGSC0003DMT400003948"/>
    <property type="gene ID" value="PGSC0003DMG400001553"/>
</dbReference>